<dbReference type="Pfam" id="PF12710">
    <property type="entry name" value="HAD"/>
    <property type="match status" value="1"/>
</dbReference>
<gene>
    <name evidence="4" type="ORF">DI536_28745</name>
</gene>
<evidence type="ECO:0000313" key="4">
    <source>
        <dbReference type="EMBL" id="PZR07048.1"/>
    </source>
</evidence>
<dbReference type="Proteomes" id="UP000249061">
    <property type="component" value="Unassembled WGS sequence"/>
</dbReference>
<dbReference type="AlphaFoldDB" id="A0A2W5UDW5"/>
<dbReference type="SUPFAM" id="SSF56784">
    <property type="entry name" value="HAD-like"/>
    <property type="match status" value="1"/>
</dbReference>
<dbReference type="InterPro" id="IPR006385">
    <property type="entry name" value="HAD_hydro_SerB1"/>
</dbReference>
<dbReference type="InterPro" id="IPR023214">
    <property type="entry name" value="HAD_sf"/>
</dbReference>
<dbReference type="GO" id="GO:0046872">
    <property type="term" value="F:metal ion binding"/>
    <property type="evidence" value="ECO:0007669"/>
    <property type="project" value="UniProtKB-KW"/>
</dbReference>
<evidence type="ECO:0000256" key="3">
    <source>
        <dbReference type="ARBA" id="ARBA00022842"/>
    </source>
</evidence>
<dbReference type="InterPro" id="IPR036412">
    <property type="entry name" value="HAD-like_sf"/>
</dbReference>
<dbReference type="EMBL" id="QFQP01000034">
    <property type="protein sequence ID" value="PZR07048.1"/>
    <property type="molecule type" value="Genomic_DNA"/>
</dbReference>
<keyword evidence="2 4" id="KW-0378">Hydrolase</keyword>
<reference evidence="4 5" key="1">
    <citation type="submission" date="2017-08" db="EMBL/GenBank/DDBJ databases">
        <title>Infants hospitalized years apart are colonized by the same room-sourced microbial strains.</title>
        <authorList>
            <person name="Brooks B."/>
            <person name="Olm M.R."/>
            <person name="Firek B.A."/>
            <person name="Baker R."/>
            <person name="Thomas B.C."/>
            <person name="Morowitz M.J."/>
            <person name="Banfield J.F."/>
        </authorList>
    </citation>
    <scope>NUCLEOTIDE SEQUENCE [LARGE SCALE GENOMIC DNA]</scope>
    <source>
        <strain evidence="4">S2_003_000_R2_14</strain>
    </source>
</reference>
<organism evidence="4 5">
    <name type="scientific">Archangium gephyra</name>
    <dbReference type="NCBI Taxonomy" id="48"/>
    <lineage>
        <taxon>Bacteria</taxon>
        <taxon>Pseudomonadati</taxon>
        <taxon>Myxococcota</taxon>
        <taxon>Myxococcia</taxon>
        <taxon>Myxococcales</taxon>
        <taxon>Cystobacterineae</taxon>
        <taxon>Archangiaceae</taxon>
        <taxon>Archangium</taxon>
    </lineage>
</organism>
<dbReference type="Gene3D" id="1.20.1440.100">
    <property type="entry name" value="SG protein - dephosphorylation function"/>
    <property type="match status" value="1"/>
</dbReference>
<proteinExistence type="predicted"/>
<comment type="caution">
    <text evidence="4">The sequence shown here is derived from an EMBL/GenBank/DDBJ whole genome shotgun (WGS) entry which is preliminary data.</text>
</comment>
<dbReference type="InterPro" id="IPR050582">
    <property type="entry name" value="HAD-like_SerB"/>
</dbReference>
<dbReference type="PANTHER" id="PTHR43344:SF13">
    <property type="entry name" value="PHOSPHATASE RV3661-RELATED"/>
    <property type="match status" value="1"/>
</dbReference>
<accession>A0A2W5UDW5</accession>
<dbReference type="Gene3D" id="3.40.50.1000">
    <property type="entry name" value="HAD superfamily/HAD-like"/>
    <property type="match status" value="1"/>
</dbReference>
<dbReference type="PANTHER" id="PTHR43344">
    <property type="entry name" value="PHOSPHOSERINE PHOSPHATASE"/>
    <property type="match status" value="1"/>
</dbReference>
<keyword evidence="3" id="KW-0460">Magnesium</keyword>
<keyword evidence="1" id="KW-0479">Metal-binding</keyword>
<protein>
    <submittedName>
        <fullName evidence="4">HAD-IB family hydrolase</fullName>
    </submittedName>
</protein>
<dbReference type="GO" id="GO:0016787">
    <property type="term" value="F:hydrolase activity"/>
    <property type="evidence" value="ECO:0007669"/>
    <property type="project" value="UniProtKB-KW"/>
</dbReference>
<dbReference type="NCBIfam" id="TIGR01490">
    <property type="entry name" value="HAD-SF-IB-hyp1"/>
    <property type="match status" value="1"/>
</dbReference>
<evidence type="ECO:0000256" key="2">
    <source>
        <dbReference type="ARBA" id="ARBA00022801"/>
    </source>
</evidence>
<name>A0A2W5UDW5_9BACT</name>
<evidence type="ECO:0000256" key="1">
    <source>
        <dbReference type="ARBA" id="ARBA00022723"/>
    </source>
</evidence>
<dbReference type="NCBIfam" id="TIGR01488">
    <property type="entry name" value="HAD-SF-IB"/>
    <property type="match status" value="1"/>
</dbReference>
<sequence length="221" mass="24434">MRLAYFDLDKTILAVNSGSLWVRREVALGHLSKRKALRAASWLLTYTMGFASADSMVEEAVATLRGTSSNELRERTTRFFHEQVRQTYRSGALHAIERHRAAGDRLIMLTSSTNYLAELVADELRFDAVCANELEVDALGLHTGQVVGGLCFGPGKLRHATRAAQKFGGDVKSAAFYTDSFSDVAVMEVVAQPVAVNPDPRLKRRAQQRGWQIVDWGSYAG</sequence>
<evidence type="ECO:0000313" key="5">
    <source>
        <dbReference type="Proteomes" id="UP000249061"/>
    </source>
</evidence>